<evidence type="ECO:0000313" key="2">
    <source>
        <dbReference type="Proteomes" id="UP000499080"/>
    </source>
</evidence>
<protein>
    <submittedName>
        <fullName evidence="1">Uncharacterized protein</fullName>
    </submittedName>
</protein>
<proteinExistence type="predicted"/>
<comment type="caution">
    <text evidence="1">The sequence shown here is derived from an EMBL/GenBank/DDBJ whole genome shotgun (WGS) entry which is preliminary data.</text>
</comment>
<dbReference type="Proteomes" id="UP000499080">
    <property type="component" value="Unassembled WGS sequence"/>
</dbReference>
<dbReference type="AlphaFoldDB" id="A0A4Y2SLH2"/>
<sequence>MLHEELFKIGTGNLNLECAVLPHSKIITVIPVHAMGTTISPKPLTERISALNKKLLPDTSKALTENIFVEASLTPRIAFITASKIVRCSGFNIAISLSPSFLSPYTAFSSFKDYKGLFDSV</sequence>
<reference evidence="1 2" key="1">
    <citation type="journal article" date="2019" name="Sci. Rep.">
        <title>Orb-weaving spider Araneus ventricosus genome elucidates the spidroin gene catalogue.</title>
        <authorList>
            <person name="Kono N."/>
            <person name="Nakamura H."/>
            <person name="Ohtoshi R."/>
            <person name="Moran D.A.P."/>
            <person name="Shinohara A."/>
            <person name="Yoshida Y."/>
            <person name="Fujiwara M."/>
            <person name="Mori M."/>
            <person name="Tomita M."/>
            <person name="Arakawa K."/>
        </authorList>
    </citation>
    <scope>NUCLEOTIDE SEQUENCE [LARGE SCALE GENOMIC DNA]</scope>
</reference>
<organism evidence="1 2">
    <name type="scientific">Araneus ventricosus</name>
    <name type="common">Orbweaver spider</name>
    <name type="synonym">Epeira ventricosa</name>
    <dbReference type="NCBI Taxonomy" id="182803"/>
    <lineage>
        <taxon>Eukaryota</taxon>
        <taxon>Metazoa</taxon>
        <taxon>Ecdysozoa</taxon>
        <taxon>Arthropoda</taxon>
        <taxon>Chelicerata</taxon>
        <taxon>Arachnida</taxon>
        <taxon>Araneae</taxon>
        <taxon>Araneomorphae</taxon>
        <taxon>Entelegynae</taxon>
        <taxon>Araneoidea</taxon>
        <taxon>Araneidae</taxon>
        <taxon>Araneus</taxon>
    </lineage>
</organism>
<name>A0A4Y2SLH2_ARAVE</name>
<evidence type="ECO:0000313" key="1">
    <source>
        <dbReference type="EMBL" id="GBN88603.1"/>
    </source>
</evidence>
<dbReference type="EMBL" id="BGPR01022368">
    <property type="protein sequence ID" value="GBN88603.1"/>
    <property type="molecule type" value="Genomic_DNA"/>
</dbReference>
<gene>
    <name evidence="1" type="ORF">AVEN_53060_1</name>
</gene>
<keyword evidence="2" id="KW-1185">Reference proteome</keyword>
<accession>A0A4Y2SLH2</accession>